<dbReference type="Pfam" id="PF10451">
    <property type="entry name" value="Stn1"/>
    <property type="match status" value="1"/>
</dbReference>
<comment type="subcellular location">
    <subcellularLocation>
        <location evidence="2">Chromosome</location>
        <location evidence="2">Telomere</location>
    </subcellularLocation>
    <subcellularLocation>
        <location evidence="1">Nucleus</location>
    </subcellularLocation>
</comment>
<evidence type="ECO:0000313" key="16">
    <source>
        <dbReference type="RefSeq" id="XP_041426521.1"/>
    </source>
</evidence>
<dbReference type="Proteomes" id="UP000186698">
    <property type="component" value="Chromosome 7S"/>
</dbReference>
<dbReference type="RefSeq" id="XP_041426521.1">
    <property type="nucleotide sequence ID" value="XM_041570587.1"/>
</dbReference>
<dbReference type="PANTHER" id="PTHR13989:SF33">
    <property type="entry name" value="CST COMPLEX SUBUNIT STN1"/>
    <property type="match status" value="1"/>
</dbReference>
<proteinExistence type="inferred from homology"/>
<dbReference type="SUPFAM" id="SSF50249">
    <property type="entry name" value="Nucleic acid-binding proteins"/>
    <property type="match status" value="1"/>
</dbReference>
<dbReference type="OMA" id="LCWKDEK"/>
<keyword evidence="5" id="KW-0158">Chromosome</keyword>
<dbReference type="InterPro" id="IPR015253">
    <property type="entry name" value="CST_STN1_C"/>
</dbReference>
<keyword evidence="15" id="KW-1185">Reference proteome</keyword>
<dbReference type="Gene3D" id="1.10.10.980">
    <property type="entry name" value="CST, Suppressor of Cdc13 homolog, complex subunit STN1, N-terminal domain"/>
    <property type="match status" value="1"/>
</dbReference>
<evidence type="ECO:0000259" key="13">
    <source>
        <dbReference type="Pfam" id="PF09170"/>
    </source>
</evidence>
<dbReference type="FunFam" id="2.40.50.140:FF:000181">
    <property type="entry name" value="CST complex subunit STN1"/>
    <property type="match status" value="1"/>
</dbReference>
<dbReference type="STRING" id="8355.A0A1L8FEH3"/>
<dbReference type="InterPro" id="IPR018856">
    <property type="entry name" value="Stn1_N"/>
</dbReference>
<comment type="function">
    <text evidence="11">Component of the CST complex proposed to act as a specialized replication factor promoting DNA replication under conditions of replication stress or natural replication barriers such as the telomere duplex. The CST complex binds single-stranded DNA with high affinity in a sequence-independent manner, while isolated subunits bind DNA with low affinity by themselves. Initially the CST complex has been proposed to protect telomeres from DNA degradation. However, the CST complex has been shown to be involved in several aspects of telomere replication.</text>
</comment>
<dbReference type="Gene3D" id="2.40.50.140">
    <property type="entry name" value="Nucleic acid-binding proteins"/>
    <property type="match status" value="1"/>
</dbReference>
<name>A0A1L8FEH3_XENLA</name>
<dbReference type="AlphaFoldDB" id="A0A1L8FEH3"/>
<comment type="subunit">
    <text evidence="12">Component of the CST complex.</text>
</comment>
<feature type="domain" description="Stn1 C-terminal" evidence="13">
    <location>
        <begin position="207"/>
        <end position="356"/>
    </location>
</feature>
<evidence type="ECO:0000313" key="17">
    <source>
        <dbReference type="RefSeq" id="XP_041426522.1"/>
    </source>
</evidence>
<reference evidence="16 17" key="1">
    <citation type="submission" date="2025-04" db="UniProtKB">
        <authorList>
            <consortium name="RefSeq"/>
        </authorList>
    </citation>
    <scope>IDENTIFICATION</scope>
    <source>
        <strain evidence="16 17">J_2021</strain>
        <tissue evidence="16 17">Erythrocytes</tissue>
    </source>
</reference>
<dbReference type="GeneID" id="734784"/>
<evidence type="ECO:0000256" key="7">
    <source>
        <dbReference type="ARBA" id="ARBA00023125"/>
    </source>
</evidence>
<dbReference type="InterPro" id="IPR042082">
    <property type="entry name" value="CST_Stn1_wHTH1_sf"/>
</dbReference>
<evidence type="ECO:0000256" key="1">
    <source>
        <dbReference type="ARBA" id="ARBA00004123"/>
    </source>
</evidence>
<dbReference type="GO" id="GO:1990879">
    <property type="term" value="C:CST complex"/>
    <property type="evidence" value="ECO:0000318"/>
    <property type="project" value="GO_Central"/>
</dbReference>
<accession>A0A1L8FEH3</accession>
<evidence type="ECO:0000256" key="11">
    <source>
        <dbReference type="ARBA" id="ARBA00053596"/>
    </source>
</evidence>
<dbReference type="InterPro" id="IPR040260">
    <property type="entry name" value="RFA2-like"/>
</dbReference>
<sequence length="492" mass="55504">MQPASLEETPSLLWGLDPVFLAFAKLYIKDILELSESKQVPGIFFYKGHPIKQVDILGTVVFVREKENFYSYGVDDSTGVISCTCWKSTAQTEVSNQETAARHIPSSSKDLDAMMKELYKEENKKAKMDIGDIIRVRGSIKVFREQREIVASVFYKVEDPTLDIQMARMLDLPYMYRNVYDEPFAIPDSFKNASEGKNDHGMVTQAHLITQLSEKVKVFLMENKIHNFYQRELESVDSLIAIASSPVSDCKAEPKDSSSSKQIHNIFKEAIKVLLEGGYIFQKGPNQEVYQVTDQDKDLHKRTLSIIQEDCKRQKHAEKGCHFLYILTCVRQSFGSSVRETVLRRVIDTLEGNSDIDFNFSCFRDFGYFGALGLGLSGFSAFLHFGCSGLQKRTHGFGALKGGPALSKVQSRVRDTCPPPDGNPAFSIWQKPSGCSNQPLHCPWPCSKQTFFLGAKKLLEAGKYEIFVSIMALSTKLPSLERCLQNLLNKDR</sequence>
<evidence type="ECO:0000256" key="8">
    <source>
        <dbReference type="ARBA" id="ARBA00023242"/>
    </source>
</evidence>
<dbReference type="InterPro" id="IPR036388">
    <property type="entry name" value="WH-like_DNA-bd_sf"/>
</dbReference>
<feature type="domain" description="CST complex subunit Stn1 N-terminal" evidence="14">
    <location>
        <begin position="40"/>
        <end position="89"/>
    </location>
</feature>
<dbReference type="Pfam" id="PF09170">
    <property type="entry name" value="STN1_2"/>
    <property type="match status" value="1"/>
</dbReference>
<dbReference type="InterPro" id="IPR012340">
    <property type="entry name" value="NA-bd_OB-fold"/>
</dbReference>
<dbReference type="Gene3D" id="1.10.10.10">
    <property type="entry name" value="Winged helix-like DNA-binding domain superfamily/Winged helix DNA-binding domain"/>
    <property type="match status" value="1"/>
</dbReference>
<evidence type="ECO:0000256" key="6">
    <source>
        <dbReference type="ARBA" id="ARBA00022895"/>
    </source>
</evidence>
<dbReference type="CDD" id="cd04483">
    <property type="entry name" value="hOBFC1_like"/>
    <property type="match status" value="1"/>
</dbReference>
<dbReference type="PaxDb" id="8355-A0A1L8FEH3"/>
<evidence type="ECO:0000259" key="14">
    <source>
        <dbReference type="Pfam" id="PF10451"/>
    </source>
</evidence>
<dbReference type="PANTHER" id="PTHR13989">
    <property type="entry name" value="REPLICATION PROTEIN A-RELATED"/>
    <property type="match status" value="1"/>
</dbReference>
<dbReference type="InterPro" id="IPR036390">
    <property type="entry name" value="WH_DNA-bd_sf"/>
</dbReference>
<dbReference type="RefSeq" id="XP_041426522.1">
    <property type="nucleotide sequence ID" value="XM_041570588.1"/>
</dbReference>
<dbReference type="SUPFAM" id="SSF46785">
    <property type="entry name" value="Winged helix' DNA-binding domain"/>
    <property type="match status" value="1"/>
</dbReference>
<protein>
    <recommendedName>
        <fullName evidence="4">CST complex subunit STN1</fullName>
    </recommendedName>
    <alternativeName>
        <fullName evidence="10">Oligonucleotide/oligosaccharide-binding fold-containing protein 1</fullName>
    </alternativeName>
    <alternativeName>
        <fullName evidence="9">Suppressor of cdc thirteen homolog</fullName>
    </alternativeName>
</protein>
<dbReference type="GO" id="GO:0010833">
    <property type="term" value="P:telomere maintenance via telomere lengthening"/>
    <property type="evidence" value="ECO:0000318"/>
    <property type="project" value="GO_Central"/>
</dbReference>
<evidence type="ECO:0000256" key="12">
    <source>
        <dbReference type="ARBA" id="ARBA00062855"/>
    </source>
</evidence>
<evidence type="ECO:0000256" key="10">
    <source>
        <dbReference type="ARBA" id="ARBA00030852"/>
    </source>
</evidence>
<evidence type="ECO:0000313" key="15">
    <source>
        <dbReference type="Proteomes" id="UP000186698"/>
    </source>
</evidence>
<evidence type="ECO:0000256" key="9">
    <source>
        <dbReference type="ARBA" id="ARBA00030039"/>
    </source>
</evidence>
<keyword evidence="8" id="KW-0539">Nucleus</keyword>
<organism evidence="15 16">
    <name type="scientific">Xenopus laevis</name>
    <name type="common">African clawed frog</name>
    <dbReference type="NCBI Taxonomy" id="8355"/>
    <lineage>
        <taxon>Eukaryota</taxon>
        <taxon>Metazoa</taxon>
        <taxon>Chordata</taxon>
        <taxon>Craniata</taxon>
        <taxon>Vertebrata</taxon>
        <taxon>Euteleostomi</taxon>
        <taxon>Amphibia</taxon>
        <taxon>Batrachia</taxon>
        <taxon>Anura</taxon>
        <taxon>Pipoidea</taxon>
        <taxon>Pipidae</taxon>
        <taxon>Xenopodinae</taxon>
        <taxon>Xenopus</taxon>
        <taxon>Xenopus</taxon>
    </lineage>
</organism>
<dbReference type="FunFam" id="1.10.10.10:FF:000275">
    <property type="entry name" value="CST complex subunit STN1"/>
    <property type="match status" value="1"/>
</dbReference>
<keyword evidence="6" id="KW-0779">Telomere</keyword>
<keyword evidence="7" id="KW-0238">DNA-binding</keyword>
<dbReference type="CTD" id="734784"/>
<gene>
    <name evidence="16 17" type="primary">stn1.S</name>
    <name evidence="16 17" type="synonym">obfc1</name>
    <name evidence="16 17" type="synonym">obfc1.S</name>
    <name evidence="16 17" type="synonym">stn1</name>
</gene>
<evidence type="ECO:0000256" key="2">
    <source>
        <dbReference type="ARBA" id="ARBA00004574"/>
    </source>
</evidence>
<dbReference type="GO" id="GO:0042162">
    <property type="term" value="F:telomeric DNA binding"/>
    <property type="evidence" value="ECO:0000318"/>
    <property type="project" value="GO_Central"/>
</dbReference>
<evidence type="ECO:0000256" key="3">
    <source>
        <dbReference type="ARBA" id="ARBA00006332"/>
    </source>
</evidence>
<dbReference type="OrthoDB" id="77828at2759"/>
<evidence type="ECO:0000256" key="4">
    <source>
        <dbReference type="ARBA" id="ARBA00017411"/>
    </source>
</evidence>
<comment type="similarity">
    <text evidence="3">Belongs to the CTC1 family.</text>
</comment>
<evidence type="ECO:0000256" key="5">
    <source>
        <dbReference type="ARBA" id="ARBA00022454"/>
    </source>
</evidence>